<dbReference type="EMBL" id="LCTW02000007">
    <property type="protein sequence ID" value="KXX82848.1"/>
    <property type="molecule type" value="Genomic_DNA"/>
</dbReference>
<dbReference type="PANTHER" id="PTHR24148">
    <property type="entry name" value="ANKYRIN REPEAT DOMAIN-CONTAINING PROTEIN 39 HOMOLOG-RELATED"/>
    <property type="match status" value="1"/>
</dbReference>
<dbReference type="STRING" id="100816.A0A175WGC6"/>
<reference evidence="2 3" key="1">
    <citation type="journal article" date="2016" name="Genome Announc.">
        <title>Genome Sequence of Madurella mycetomatis mm55, Isolated from a Human Mycetoma Case in Sudan.</title>
        <authorList>
            <person name="Smit S."/>
            <person name="Derks M.F."/>
            <person name="Bervoets S."/>
            <person name="Fahal A."/>
            <person name="van Leeuwen W."/>
            <person name="van Belkum A."/>
            <person name="van de Sande W.W."/>
        </authorList>
    </citation>
    <scope>NUCLEOTIDE SEQUENCE [LARGE SCALE GENOMIC DNA]</scope>
    <source>
        <strain evidence="3">mm55</strain>
    </source>
</reference>
<evidence type="ECO:0000259" key="1">
    <source>
        <dbReference type="Pfam" id="PF06985"/>
    </source>
</evidence>
<evidence type="ECO:0000313" key="2">
    <source>
        <dbReference type="EMBL" id="KXX82848.1"/>
    </source>
</evidence>
<dbReference type="Proteomes" id="UP000078237">
    <property type="component" value="Unassembled WGS sequence"/>
</dbReference>
<dbReference type="AlphaFoldDB" id="A0A175WGC6"/>
<dbReference type="VEuPathDB" id="FungiDB:MMYC01_200561"/>
<protein>
    <submittedName>
        <fullName evidence="2">Heterokaryon incompatibility protein 6, OR allele</fullName>
    </submittedName>
</protein>
<comment type="caution">
    <text evidence="2">The sequence shown here is derived from an EMBL/GenBank/DDBJ whole genome shotgun (WGS) entry which is preliminary data.</text>
</comment>
<dbReference type="Pfam" id="PF06985">
    <property type="entry name" value="HET"/>
    <property type="match status" value="1"/>
</dbReference>
<dbReference type="InterPro" id="IPR010730">
    <property type="entry name" value="HET"/>
</dbReference>
<accession>A0A175WGC6</accession>
<gene>
    <name evidence="2" type="ORF">MMYC01_200561</name>
</gene>
<evidence type="ECO:0000313" key="3">
    <source>
        <dbReference type="Proteomes" id="UP000078237"/>
    </source>
</evidence>
<feature type="domain" description="Heterokaryon incompatibility" evidence="1">
    <location>
        <begin position="62"/>
        <end position="231"/>
    </location>
</feature>
<dbReference type="InterPro" id="IPR052895">
    <property type="entry name" value="HetReg/Transcr_Mod"/>
</dbReference>
<keyword evidence="3" id="KW-1185">Reference proteome</keyword>
<sequence length="437" mass="49242">MAQGGLTLEIRVQLDQATRDLPFVYGTLAARHIRLLRQVPSTSDGVPHLLIETYPLDQAPKFSALSYTWGSPTLGKVILCNGRRKHITENLYYALGRAFSWRDDIYLWADGLCINQEDILERNQQVRLMGEIYTLAERTVAYIGEPLHDDTAEGAAADMDEVPLALMQCLSRILEKGAPDRPDQRSNEDWEMLHMPGMDSDGMVSDSLRKWFSVLALCWQPWFTRAWVLQEVALAKDVMVFYGSATNTLECLTQFWALSTRRDLPPALRYGSIADYKGLIDNTSLLSIFTELRAAKAQELVCNDRPPGPNFVLPGRHSQSRTLLRLLKNTRRAAATDSRDKVYCLMSLATDISSLELAPDYSTENTTALVYRHVAEAYIQSGYAIDVLYQAGLPRSAHVDGLPSWVPDWSAQARRPLDERRYCCMKDTVPTSDYPGP</sequence>
<organism evidence="2 3">
    <name type="scientific">Madurella mycetomatis</name>
    <dbReference type="NCBI Taxonomy" id="100816"/>
    <lineage>
        <taxon>Eukaryota</taxon>
        <taxon>Fungi</taxon>
        <taxon>Dikarya</taxon>
        <taxon>Ascomycota</taxon>
        <taxon>Pezizomycotina</taxon>
        <taxon>Sordariomycetes</taxon>
        <taxon>Sordariomycetidae</taxon>
        <taxon>Sordariales</taxon>
        <taxon>Sordariales incertae sedis</taxon>
        <taxon>Madurella</taxon>
    </lineage>
</organism>
<proteinExistence type="predicted"/>
<dbReference type="OrthoDB" id="4588405at2759"/>
<name>A0A175WGC6_9PEZI</name>
<dbReference type="PANTHER" id="PTHR24148:SF73">
    <property type="entry name" value="HET DOMAIN PROTEIN (AFU_ORTHOLOGUE AFUA_8G01020)"/>
    <property type="match status" value="1"/>
</dbReference>